<dbReference type="CDD" id="cd00085">
    <property type="entry name" value="HNHc"/>
    <property type="match status" value="1"/>
</dbReference>
<reference evidence="3" key="1">
    <citation type="journal article" date="2023" name="Int. J. Syst. Evol. Microbiol.">
        <title>Mesoterricola silvestris gen. nov., sp. nov., Mesoterricola sediminis sp. nov., Geothrix oryzae sp. nov., Geothrix edaphica sp. nov., Geothrix rubra sp. nov., and Geothrix limicola sp. nov., six novel members of Acidobacteriota isolated from soils.</title>
        <authorList>
            <person name="Itoh H."/>
            <person name="Sugisawa Y."/>
            <person name="Mise K."/>
            <person name="Xu Z."/>
            <person name="Kuniyasu M."/>
            <person name="Ushijima N."/>
            <person name="Kawano K."/>
            <person name="Kobayashi E."/>
            <person name="Shiratori Y."/>
            <person name="Masuda Y."/>
            <person name="Senoo K."/>
        </authorList>
    </citation>
    <scope>NUCLEOTIDE SEQUENCE [LARGE SCALE GENOMIC DNA]</scope>
    <source>
        <strain evidence="3">Red222</strain>
    </source>
</reference>
<feature type="domain" description="HNH" evidence="1">
    <location>
        <begin position="227"/>
        <end position="286"/>
    </location>
</feature>
<dbReference type="EMBL" id="AP027079">
    <property type="protein sequence ID" value="BDU70250.1"/>
    <property type="molecule type" value="Genomic_DNA"/>
</dbReference>
<accession>A0ABM8DT90</accession>
<sequence>MLPAFHSVSGVFIEFTKTEHEHGGPGWEFGTCLWSPTVNNRGANSYALMSAPEKGDLVLHFLLTKWPDGTEETRVAGFSYVAKPCQTVQTEPTKADKWANRGSYFRIDLKGYTPFPNPLPMKTLIEEYGEDIRKELIENGPRFYPFNRYGAGLHTVQGIYLGRCTENLYQILAKAMSIEVATTAAKAEPGPEHREYAEARRLSSERYFFARNPSLRKDAIQVYGTSCQACGFDFGARYGAHGAGYIEVHHKDPLSERAEAEWTEEVRTALSQVAVLCANCHRMVHRKKQALTIEQLKDQLQNPPVSS</sequence>
<keyword evidence="3" id="KW-1185">Reference proteome</keyword>
<dbReference type="Pfam" id="PF01844">
    <property type="entry name" value="HNH"/>
    <property type="match status" value="1"/>
</dbReference>
<gene>
    <name evidence="2" type="ORF">GETHOR_23510</name>
</gene>
<dbReference type="RefSeq" id="WP_286353970.1">
    <property type="nucleotide sequence ID" value="NZ_AP027079.1"/>
</dbReference>
<organism evidence="2 3">
    <name type="scientific">Geothrix oryzae</name>
    <dbReference type="NCBI Taxonomy" id="2927975"/>
    <lineage>
        <taxon>Bacteria</taxon>
        <taxon>Pseudomonadati</taxon>
        <taxon>Acidobacteriota</taxon>
        <taxon>Holophagae</taxon>
        <taxon>Holophagales</taxon>
        <taxon>Holophagaceae</taxon>
        <taxon>Geothrix</taxon>
    </lineage>
</organism>
<dbReference type="Proteomes" id="UP001242010">
    <property type="component" value="Chromosome"/>
</dbReference>
<evidence type="ECO:0000313" key="3">
    <source>
        <dbReference type="Proteomes" id="UP001242010"/>
    </source>
</evidence>
<evidence type="ECO:0000259" key="1">
    <source>
        <dbReference type="Pfam" id="PF01844"/>
    </source>
</evidence>
<dbReference type="InterPro" id="IPR003615">
    <property type="entry name" value="HNH_nuc"/>
</dbReference>
<protein>
    <recommendedName>
        <fullName evidence="1">HNH domain-containing protein</fullName>
    </recommendedName>
</protein>
<name>A0ABM8DT90_9BACT</name>
<evidence type="ECO:0000313" key="2">
    <source>
        <dbReference type="EMBL" id="BDU70250.1"/>
    </source>
</evidence>
<proteinExistence type="predicted"/>
<dbReference type="InterPro" id="IPR002711">
    <property type="entry name" value="HNH"/>
</dbReference>